<organism evidence="3 4">
    <name type="scientific">Microlunatus parietis</name>
    <dbReference type="NCBI Taxonomy" id="682979"/>
    <lineage>
        <taxon>Bacteria</taxon>
        <taxon>Bacillati</taxon>
        <taxon>Actinomycetota</taxon>
        <taxon>Actinomycetes</taxon>
        <taxon>Propionibacteriales</taxon>
        <taxon>Propionibacteriaceae</taxon>
        <taxon>Microlunatus</taxon>
    </lineage>
</organism>
<evidence type="ECO:0000313" key="4">
    <source>
        <dbReference type="Proteomes" id="UP000569914"/>
    </source>
</evidence>
<dbReference type="RefSeq" id="WP_179747860.1">
    <property type="nucleotide sequence ID" value="NZ_JACCBU010000001.1"/>
</dbReference>
<dbReference type="InterPro" id="IPR007751">
    <property type="entry name" value="DUF676_lipase-like"/>
</dbReference>
<protein>
    <submittedName>
        <fullName evidence="3">Triacylglycerol esterase/lipase EstA (Alpha/beta hydrolase family)</fullName>
    </submittedName>
</protein>
<feature type="signal peptide" evidence="1">
    <location>
        <begin position="1"/>
        <end position="22"/>
    </location>
</feature>
<dbReference type="Gene3D" id="3.40.50.1820">
    <property type="entry name" value="alpha/beta hydrolase"/>
    <property type="match status" value="1"/>
</dbReference>
<reference evidence="3 4" key="1">
    <citation type="submission" date="2020-07" db="EMBL/GenBank/DDBJ databases">
        <title>Sequencing the genomes of 1000 actinobacteria strains.</title>
        <authorList>
            <person name="Klenk H.-P."/>
        </authorList>
    </citation>
    <scope>NUCLEOTIDE SEQUENCE [LARGE SCALE GENOMIC DNA]</scope>
    <source>
        <strain evidence="3 4">DSM 22083</strain>
    </source>
</reference>
<dbReference type="GO" id="GO:0016787">
    <property type="term" value="F:hydrolase activity"/>
    <property type="evidence" value="ECO:0007669"/>
    <property type="project" value="UniProtKB-KW"/>
</dbReference>
<evidence type="ECO:0000259" key="2">
    <source>
        <dbReference type="Pfam" id="PF05057"/>
    </source>
</evidence>
<dbReference type="InterPro" id="IPR029058">
    <property type="entry name" value="AB_hydrolase_fold"/>
</dbReference>
<feature type="domain" description="DUF676" evidence="2">
    <location>
        <begin position="42"/>
        <end position="175"/>
    </location>
</feature>
<keyword evidence="3" id="KW-0378">Hydrolase</keyword>
<keyword evidence="4" id="KW-1185">Reference proteome</keyword>
<dbReference type="EMBL" id="JACCBU010000001">
    <property type="protein sequence ID" value="NYE69084.1"/>
    <property type="molecule type" value="Genomic_DNA"/>
</dbReference>
<dbReference type="Proteomes" id="UP000569914">
    <property type="component" value="Unassembled WGS sequence"/>
</dbReference>
<comment type="caution">
    <text evidence="3">The sequence shown here is derived from an EMBL/GenBank/DDBJ whole genome shotgun (WGS) entry which is preliminary data.</text>
</comment>
<name>A0A7Y9I2L3_9ACTN</name>
<accession>A0A7Y9I2L3</accession>
<feature type="chain" id="PRO_5031047577" evidence="1">
    <location>
        <begin position="23"/>
        <end position="300"/>
    </location>
</feature>
<gene>
    <name evidence="3" type="ORF">BKA15_000413</name>
</gene>
<dbReference type="SUPFAM" id="SSF53474">
    <property type="entry name" value="alpha/beta-Hydrolases"/>
    <property type="match status" value="1"/>
</dbReference>
<dbReference type="InterPro" id="IPR044294">
    <property type="entry name" value="Lipase-like"/>
</dbReference>
<proteinExistence type="predicted"/>
<dbReference type="Pfam" id="PF05057">
    <property type="entry name" value="DUF676"/>
    <property type="match status" value="1"/>
</dbReference>
<sequence length="300" mass="33239">MRRVLTLLATLAMIAGLGLATAAPAEAAARKPPRGNTKNNPVIFVHGYAPSGKTDCESTWRNAKQHFRNKGWTGSLLTFGYYRGDEHCTFHYKGSRDTSIHTVGRKLAWYIYDHYTSKNKKVDLVGHSMGGLVIRSALLNVQRNAKGWPSRLYVEDVITLATPHKGTHVAKACIAYRQCQQLNPGSSFFRQVEVLGKGTGGRPKLPGAEMGARWTVMSSFEDDTVSEGGGVEVDAHHRIQYNAARCAGDKKRLEHSHFPRKVAGAFCLRIYTRGAGWTSWFKKTSAVDRAYQAAYLHASR</sequence>
<evidence type="ECO:0000313" key="3">
    <source>
        <dbReference type="EMBL" id="NYE69084.1"/>
    </source>
</evidence>
<evidence type="ECO:0000256" key="1">
    <source>
        <dbReference type="SAM" id="SignalP"/>
    </source>
</evidence>
<dbReference type="AlphaFoldDB" id="A0A7Y9I2L3"/>
<dbReference type="PANTHER" id="PTHR12482">
    <property type="entry name" value="LIPASE ROG1-RELATED-RELATED"/>
    <property type="match status" value="1"/>
</dbReference>
<keyword evidence="1" id="KW-0732">Signal</keyword>